<evidence type="ECO:0000313" key="5">
    <source>
        <dbReference type="EMBL" id="KMQ89506.1"/>
    </source>
</evidence>
<evidence type="ECO:0000256" key="3">
    <source>
        <dbReference type="ARBA" id="ARBA00022840"/>
    </source>
</evidence>
<dbReference type="GO" id="GO:0005524">
    <property type="term" value="F:ATP binding"/>
    <property type="evidence" value="ECO:0007669"/>
    <property type="project" value="UniProtKB-KW"/>
</dbReference>
<evidence type="ECO:0000313" key="6">
    <source>
        <dbReference type="Proteomes" id="UP000036403"/>
    </source>
</evidence>
<comment type="caution">
    <text evidence="5">The sequence shown here is derived from an EMBL/GenBank/DDBJ whole genome shotgun (WGS) entry which is preliminary data.</text>
</comment>
<dbReference type="PaxDb" id="67767-A0A0J7KH05"/>
<dbReference type="SUPFAM" id="SSF100934">
    <property type="entry name" value="Heat shock protein 70kD (HSP70), C-terminal subdomain"/>
    <property type="match status" value="1"/>
</dbReference>
<dbReference type="Proteomes" id="UP000036403">
    <property type="component" value="Unassembled WGS sequence"/>
</dbReference>
<proteinExistence type="inferred from homology"/>
<sequence length="158" mass="18091">SQGEPIKERRLEFEGRSHALEELGKALQLAKKGLNQIEASIGKDDKYSHLTEEEIKTVEKTVQEKWMWLEEKRMLLASLPRTQQPPVTVAQIRAEKLSLDSVVLPILNKPKPKVEPPKEEKPKDKPADEQKNNQNQNAQGNHSQPNQQQAEEEKMDVE</sequence>
<dbReference type="GO" id="GO:0005634">
    <property type="term" value="C:nucleus"/>
    <property type="evidence" value="ECO:0007669"/>
    <property type="project" value="TreeGrafter"/>
</dbReference>
<keyword evidence="2" id="KW-0547">Nucleotide-binding</keyword>
<dbReference type="InterPro" id="IPR029048">
    <property type="entry name" value="HSP70_C_sf"/>
</dbReference>
<feature type="compositionally biased region" description="Basic and acidic residues" evidence="4">
    <location>
        <begin position="112"/>
        <end position="131"/>
    </location>
</feature>
<feature type="region of interest" description="Disordered" evidence="4">
    <location>
        <begin position="101"/>
        <end position="158"/>
    </location>
</feature>
<accession>A0A0J7KH05</accession>
<reference evidence="5 6" key="1">
    <citation type="submission" date="2015-04" db="EMBL/GenBank/DDBJ databases">
        <title>Lasius niger genome sequencing.</title>
        <authorList>
            <person name="Konorov E.A."/>
            <person name="Nikitin M.A."/>
            <person name="Kirill M.V."/>
            <person name="Chang P."/>
        </authorList>
    </citation>
    <scope>NUCLEOTIDE SEQUENCE [LARGE SCALE GENOMIC DNA]</scope>
    <source>
        <tissue evidence="5">Whole</tissue>
    </source>
</reference>
<keyword evidence="5" id="KW-0346">Stress response</keyword>
<keyword evidence="3" id="KW-0067">ATP-binding</keyword>
<dbReference type="OrthoDB" id="434160at2759"/>
<dbReference type="InterPro" id="IPR013126">
    <property type="entry name" value="Hsp_70_fam"/>
</dbReference>
<dbReference type="Gene3D" id="1.20.1270.10">
    <property type="match status" value="1"/>
</dbReference>
<feature type="non-terminal residue" evidence="5">
    <location>
        <position position="1"/>
    </location>
</feature>
<keyword evidence="6" id="KW-1185">Reference proteome</keyword>
<evidence type="ECO:0000256" key="4">
    <source>
        <dbReference type="SAM" id="MobiDB-lite"/>
    </source>
</evidence>
<evidence type="ECO:0000256" key="2">
    <source>
        <dbReference type="ARBA" id="ARBA00022741"/>
    </source>
</evidence>
<gene>
    <name evidence="5" type="ORF">RF55_10862</name>
</gene>
<comment type="similarity">
    <text evidence="1">Belongs to the heat shock protein 70 family.</text>
</comment>
<dbReference type="GO" id="GO:0140662">
    <property type="term" value="F:ATP-dependent protein folding chaperone"/>
    <property type="evidence" value="ECO:0007669"/>
    <property type="project" value="InterPro"/>
</dbReference>
<dbReference type="STRING" id="67767.A0A0J7KH05"/>
<evidence type="ECO:0000256" key="1">
    <source>
        <dbReference type="ARBA" id="ARBA00007381"/>
    </source>
</evidence>
<name>A0A0J7KH05_LASNI</name>
<dbReference type="AlphaFoldDB" id="A0A0J7KH05"/>
<feature type="compositionally biased region" description="Low complexity" evidence="4">
    <location>
        <begin position="132"/>
        <end position="144"/>
    </location>
</feature>
<protein>
    <submittedName>
        <fullName evidence="5">Heat shock 70 kDa protein 4l-like protein</fullName>
    </submittedName>
</protein>
<organism evidence="5 6">
    <name type="scientific">Lasius niger</name>
    <name type="common">Black garden ant</name>
    <dbReference type="NCBI Taxonomy" id="67767"/>
    <lineage>
        <taxon>Eukaryota</taxon>
        <taxon>Metazoa</taxon>
        <taxon>Ecdysozoa</taxon>
        <taxon>Arthropoda</taxon>
        <taxon>Hexapoda</taxon>
        <taxon>Insecta</taxon>
        <taxon>Pterygota</taxon>
        <taxon>Neoptera</taxon>
        <taxon>Endopterygota</taxon>
        <taxon>Hymenoptera</taxon>
        <taxon>Apocrita</taxon>
        <taxon>Aculeata</taxon>
        <taxon>Formicoidea</taxon>
        <taxon>Formicidae</taxon>
        <taxon>Formicinae</taxon>
        <taxon>Lasius</taxon>
        <taxon>Lasius</taxon>
    </lineage>
</organism>
<dbReference type="GO" id="GO:0005829">
    <property type="term" value="C:cytosol"/>
    <property type="evidence" value="ECO:0007669"/>
    <property type="project" value="TreeGrafter"/>
</dbReference>
<dbReference type="EMBL" id="LBMM01007693">
    <property type="protein sequence ID" value="KMQ89506.1"/>
    <property type="molecule type" value="Genomic_DNA"/>
</dbReference>
<dbReference type="PANTHER" id="PTHR45639:SF4">
    <property type="entry name" value="HSC70CB, ISOFORM G"/>
    <property type="match status" value="1"/>
</dbReference>
<dbReference type="PANTHER" id="PTHR45639">
    <property type="entry name" value="HSC70CB, ISOFORM G-RELATED"/>
    <property type="match status" value="1"/>
</dbReference>